<dbReference type="GO" id="GO:0005634">
    <property type="term" value="C:nucleus"/>
    <property type="evidence" value="ECO:0007669"/>
    <property type="project" value="TreeGrafter"/>
</dbReference>
<organism evidence="4 5">
    <name type="scientific">Orbilia brochopaga</name>
    <dbReference type="NCBI Taxonomy" id="3140254"/>
    <lineage>
        <taxon>Eukaryota</taxon>
        <taxon>Fungi</taxon>
        <taxon>Dikarya</taxon>
        <taxon>Ascomycota</taxon>
        <taxon>Pezizomycotina</taxon>
        <taxon>Orbiliomycetes</taxon>
        <taxon>Orbiliales</taxon>
        <taxon>Orbiliaceae</taxon>
        <taxon>Orbilia</taxon>
    </lineage>
</organism>
<dbReference type="InterPro" id="IPR036236">
    <property type="entry name" value="Znf_C2H2_sf"/>
</dbReference>
<accession>A0AAV9V756</accession>
<dbReference type="PROSITE" id="PS50157">
    <property type="entry name" value="ZINC_FINGER_C2H2_2"/>
    <property type="match status" value="1"/>
</dbReference>
<evidence type="ECO:0000259" key="3">
    <source>
        <dbReference type="PROSITE" id="PS50157"/>
    </source>
</evidence>
<dbReference type="InterPro" id="IPR051061">
    <property type="entry name" value="Zinc_finger_trans_reg"/>
</dbReference>
<evidence type="ECO:0000313" key="4">
    <source>
        <dbReference type="EMBL" id="KAK6355410.1"/>
    </source>
</evidence>
<feature type="domain" description="C2H2-type" evidence="3">
    <location>
        <begin position="590"/>
        <end position="620"/>
    </location>
</feature>
<dbReference type="GO" id="GO:0006357">
    <property type="term" value="P:regulation of transcription by RNA polymerase II"/>
    <property type="evidence" value="ECO:0007669"/>
    <property type="project" value="TreeGrafter"/>
</dbReference>
<dbReference type="Gene3D" id="3.30.160.60">
    <property type="entry name" value="Classic Zinc Finger"/>
    <property type="match status" value="2"/>
</dbReference>
<comment type="caution">
    <text evidence="4">The sequence shown here is derived from an EMBL/GenBank/DDBJ whole genome shotgun (WGS) entry which is preliminary data.</text>
</comment>
<keyword evidence="1" id="KW-0862">Zinc</keyword>
<dbReference type="PANTHER" id="PTHR46179">
    <property type="entry name" value="ZINC FINGER PROTEIN"/>
    <property type="match status" value="1"/>
</dbReference>
<keyword evidence="1" id="KW-0479">Metal-binding</keyword>
<dbReference type="InterPro" id="IPR013087">
    <property type="entry name" value="Znf_C2H2_type"/>
</dbReference>
<keyword evidence="1" id="KW-0863">Zinc-finger</keyword>
<dbReference type="Proteomes" id="UP001375240">
    <property type="component" value="Unassembled WGS sequence"/>
</dbReference>
<protein>
    <recommendedName>
        <fullName evidence="3">C2H2-type domain-containing protein</fullName>
    </recommendedName>
</protein>
<feature type="compositionally biased region" description="Low complexity" evidence="2">
    <location>
        <begin position="73"/>
        <end position="103"/>
    </location>
</feature>
<sequence length="707" mass="77482">MMTYSHPSSYHTFDHFPPSSSSLKPRSPSAASRPRHLQASSSRAQGYYGAPSGSAGSRSNPRSLPPYISLQRPSEPASPATIATTISSHSTPSPSPSRPTHMPAVSNTDFTLFDDAMVAAAQDVANDSATKGRTALDVSSSMSDNSSGIPAYSAFPIIVPHDVPYSNYAQSAIYGNYSTAGNDVPSNFYTLGQDEQSSSSQQQRQNQRQADRYLHPLPYSANQQKTTSSRHNRAVASQLKNMEVEPIENVPALSPTSRRQGNFMQSGNPASPHTTAEAVADNSANPRYPSGASICEGNNLSINTWLDEYLQKASDMHPPMPKLGRTYSDAVQDELYNPEPPRDLPDYSKKTPAWYSATSESKGDTTHSFPRIFHEAQQRHQHDLSQSGSPQHAGGDRSPFRRNSPFHPTNNPNLPQVLNQQNQIAMAMAFREQIRKEAEQTVAPKTISPRDSLLEYREPDSQQSQMALFPPLQDNRLLGTQDDSMSHVGSLHGASSHDGSDLDDFQSMATSRRASMANSTVSSHLDVPRFGYMQQSSFDPISAGTYYYPDATGPLAASSLPLGEAPGVYIKEEDHHISRPLDTSANTGTYTCTYTGCGQRFTTSTKLQKHRREAHRKSVPSGNSVSTAAAIACRNAQPGPHRCMRVNPSTGKPCNTVFSRPYDLTRHEDTIHNTAKAKVRCEICDDDKFFSRSDALVRHRRVKHGIH</sequence>
<dbReference type="PANTHER" id="PTHR46179:SF19">
    <property type="entry name" value="C2H2 FINGER DOMAIN TRANSCRIPTION FACTOR (EUROFUNG)-RELATED"/>
    <property type="match status" value="1"/>
</dbReference>
<reference evidence="4 5" key="1">
    <citation type="submission" date="2019-10" db="EMBL/GenBank/DDBJ databases">
        <authorList>
            <person name="Palmer J.M."/>
        </authorList>
    </citation>
    <scope>NUCLEOTIDE SEQUENCE [LARGE SCALE GENOMIC DNA]</scope>
    <source>
        <strain evidence="4 5">TWF696</strain>
    </source>
</reference>
<dbReference type="GO" id="GO:0008270">
    <property type="term" value="F:zinc ion binding"/>
    <property type="evidence" value="ECO:0007669"/>
    <property type="project" value="UniProtKB-KW"/>
</dbReference>
<feature type="region of interest" description="Disordered" evidence="2">
    <location>
        <begin position="479"/>
        <end position="501"/>
    </location>
</feature>
<evidence type="ECO:0000256" key="1">
    <source>
        <dbReference type="PROSITE-ProRule" id="PRU00042"/>
    </source>
</evidence>
<feature type="region of interest" description="Disordered" evidence="2">
    <location>
        <begin position="334"/>
        <end position="416"/>
    </location>
</feature>
<feature type="compositionally biased region" description="Basic and acidic residues" evidence="2">
    <location>
        <begin position="340"/>
        <end position="349"/>
    </location>
</feature>
<dbReference type="SMART" id="SM00355">
    <property type="entry name" value="ZnF_C2H2"/>
    <property type="match status" value="3"/>
</dbReference>
<feature type="region of interest" description="Disordered" evidence="2">
    <location>
        <begin position="1"/>
        <end position="106"/>
    </location>
</feature>
<keyword evidence="5" id="KW-1185">Reference proteome</keyword>
<evidence type="ECO:0000256" key="2">
    <source>
        <dbReference type="SAM" id="MobiDB-lite"/>
    </source>
</evidence>
<proteinExistence type="predicted"/>
<dbReference type="SUPFAM" id="SSF57667">
    <property type="entry name" value="beta-beta-alpha zinc fingers"/>
    <property type="match status" value="1"/>
</dbReference>
<dbReference type="PROSITE" id="PS00028">
    <property type="entry name" value="ZINC_FINGER_C2H2_1"/>
    <property type="match status" value="1"/>
</dbReference>
<feature type="compositionally biased region" description="Basic and acidic residues" evidence="2">
    <location>
        <begin position="372"/>
        <end position="383"/>
    </location>
</feature>
<feature type="compositionally biased region" description="Polar residues" evidence="2">
    <location>
        <begin position="254"/>
        <end position="274"/>
    </location>
</feature>
<feature type="region of interest" description="Disordered" evidence="2">
    <location>
        <begin position="185"/>
        <end position="215"/>
    </location>
</feature>
<dbReference type="EMBL" id="JAVHNQ010000002">
    <property type="protein sequence ID" value="KAK6355410.1"/>
    <property type="molecule type" value="Genomic_DNA"/>
</dbReference>
<feature type="compositionally biased region" description="Low complexity" evidence="2">
    <location>
        <begin position="196"/>
        <end position="208"/>
    </location>
</feature>
<feature type="compositionally biased region" description="Polar residues" evidence="2">
    <location>
        <begin position="185"/>
        <end position="195"/>
    </location>
</feature>
<gene>
    <name evidence="4" type="ORF">TWF696_004511</name>
</gene>
<feature type="compositionally biased region" description="Polar residues" evidence="2">
    <location>
        <begin position="1"/>
        <end position="11"/>
    </location>
</feature>
<name>A0AAV9V756_9PEZI</name>
<feature type="compositionally biased region" description="Low complexity" evidence="2">
    <location>
        <begin position="17"/>
        <end position="32"/>
    </location>
</feature>
<feature type="region of interest" description="Disordered" evidence="2">
    <location>
        <begin position="252"/>
        <end position="278"/>
    </location>
</feature>
<feature type="compositionally biased region" description="Low complexity" evidence="2">
    <location>
        <begin position="46"/>
        <end position="62"/>
    </location>
</feature>
<evidence type="ECO:0000313" key="5">
    <source>
        <dbReference type="Proteomes" id="UP001375240"/>
    </source>
</evidence>
<dbReference type="AlphaFoldDB" id="A0AAV9V756"/>
<dbReference type="Pfam" id="PF00096">
    <property type="entry name" value="zf-C2H2"/>
    <property type="match status" value="2"/>
</dbReference>